<reference evidence="1" key="1">
    <citation type="submission" date="2020-03" db="EMBL/GenBank/DDBJ databases">
        <title>The deep terrestrial virosphere.</title>
        <authorList>
            <person name="Holmfeldt K."/>
            <person name="Nilsson E."/>
            <person name="Simone D."/>
            <person name="Lopez-Fernandez M."/>
            <person name="Wu X."/>
            <person name="de Brujin I."/>
            <person name="Lundin D."/>
            <person name="Andersson A."/>
            <person name="Bertilsson S."/>
            <person name="Dopson M."/>
        </authorList>
    </citation>
    <scope>NUCLEOTIDE SEQUENCE</scope>
    <source>
        <strain evidence="1">MM415B03145</strain>
    </source>
</reference>
<sequence>MTDEREGKLLWGNDRPKWADILRECMVELTTPEGSVGLAFVAQPMEAPDEMNVAASIVGSPEMLTGVIVQSAHHDERIRSIIISAATYLTLDRIQQQRLMSADEEGCGHA</sequence>
<protein>
    <submittedName>
        <fullName evidence="1">Uncharacterized protein</fullName>
    </submittedName>
</protein>
<proteinExistence type="predicted"/>
<dbReference type="EMBL" id="MT142651">
    <property type="protein sequence ID" value="QJA86661.1"/>
    <property type="molecule type" value="Genomic_DNA"/>
</dbReference>
<name>A0A6M3KYL3_9ZZZZ</name>
<accession>A0A6M3KYL3</accession>
<organism evidence="1">
    <name type="scientific">viral metagenome</name>
    <dbReference type="NCBI Taxonomy" id="1070528"/>
    <lineage>
        <taxon>unclassified sequences</taxon>
        <taxon>metagenomes</taxon>
        <taxon>organismal metagenomes</taxon>
    </lineage>
</organism>
<gene>
    <name evidence="1" type="ORF">MM415B03145_0005</name>
</gene>
<dbReference type="AlphaFoldDB" id="A0A6M3KYL3"/>
<evidence type="ECO:0000313" key="1">
    <source>
        <dbReference type="EMBL" id="QJA86661.1"/>
    </source>
</evidence>